<dbReference type="InterPro" id="IPR052511">
    <property type="entry name" value="ATP-dep_Helicase"/>
</dbReference>
<dbReference type="InterPro" id="IPR011545">
    <property type="entry name" value="DEAD/DEAH_box_helicase_dom"/>
</dbReference>
<reference evidence="5 6" key="1">
    <citation type="submission" date="2018-05" db="EMBL/GenBank/DDBJ databases">
        <title>Complete Genome Sequence of Methylobacterium sp. 17Sr1-43.</title>
        <authorList>
            <person name="Srinivasan S."/>
        </authorList>
    </citation>
    <scope>NUCLEOTIDE SEQUENCE [LARGE SCALE GENOMIC DNA]</scope>
    <source>
        <strain evidence="5 6">17Sr1-43</strain>
    </source>
</reference>
<dbReference type="PROSITE" id="PS51194">
    <property type="entry name" value="HELICASE_CTER"/>
    <property type="match status" value="1"/>
</dbReference>
<evidence type="ECO:0000313" key="6">
    <source>
        <dbReference type="Proteomes" id="UP000246058"/>
    </source>
</evidence>
<name>A0A2U8VNG0_9HYPH</name>
<feature type="domain" description="Helicase ATP-binding" evidence="3">
    <location>
        <begin position="44"/>
        <end position="223"/>
    </location>
</feature>
<dbReference type="GO" id="GO:0005524">
    <property type="term" value="F:ATP binding"/>
    <property type="evidence" value="ECO:0007669"/>
    <property type="project" value="UniProtKB-KW"/>
</dbReference>
<dbReference type="KEGG" id="meti:DK427_04470"/>
<dbReference type="AlphaFoldDB" id="A0A2U8VNG0"/>
<dbReference type="PANTHER" id="PTHR47962">
    <property type="entry name" value="ATP-DEPENDENT HELICASE LHR-RELATED-RELATED"/>
    <property type="match status" value="1"/>
</dbReference>
<dbReference type="Proteomes" id="UP000246058">
    <property type="component" value="Chromosome"/>
</dbReference>
<dbReference type="InterPro" id="IPR027417">
    <property type="entry name" value="P-loop_NTPase"/>
</dbReference>
<proteinExistence type="predicted"/>
<dbReference type="Pfam" id="PF00271">
    <property type="entry name" value="Helicase_C"/>
    <property type="match status" value="1"/>
</dbReference>
<dbReference type="OrthoDB" id="9815222at2"/>
<dbReference type="SMART" id="SM00487">
    <property type="entry name" value="DEXDc"/>
    <property type="match status" value="1"/>
</dbReference>
<dbReference type="RefSeq" id="WP_109950221.1">
    <property type="nucleotide sequence ID" value="NZ_CP029551.1"/>
</dbReference>
<dbReference type="SUPFAM" id="SSF52540">
    <property type="entry name" value="P-loop containing nucleoside triphosphate hydrolases"/>
    <property type="match status" value="1"/>
</dbReference>
<dbReference type="GO" id="GO:0016887">
    <property type="term" value="F:ATP hydrolysis activity"/>
    <property type="evidence" value="ECO:0007669"/>
    <property type="project" value="TreeGrafter"/>
</dbReference>
<dbReference type="Gene3D" id="3.40.50.300">
    <property type="entry name" value="P-loop containing nucleotide triphosphate hydrolases"/>
    <property type="match status" value="2"/>
</dbReference>
<dbReference type="Pfam" id="PF00270">
    <property type="entry name" value="DEAD"/>
    <property type="match status" value="1"/>
</dbReference>
<keyword evidence="5" id="KW-0378">Hydrolase</keyword>
<keyword evidence="1" id="KW-0547">Nucleotide-binding</keyword>
<protein>
    <submittedName>
        <fullName evidence="5">DEAD/DEAH box helicase</fullName>
    </submittedName>
</protein>
<keyword evidence="6" id="KW-1185">Reference proteome</keyword>
<evidence type="ECO:0000313" key="5">
    <source>
        <dbReference type="EMBL" id="AWN35090.1"/>
    </source>
</evidence>
<dbReference type="PROSITE" id="PS51192">
    <property type="entry name" value="HELICASE_ATP_BIND_1"/>
    <property type="match status" value="1"/>
</dbReference>
<evidence type="ECO:0000256" key="1">
    <source>
        <dbReference type="ARBA" id="ARBA00022741"/>
    </source>
</evidence>
<evidence type="ECO:0000259" key="4">
    <source>
        <dbReference type="PROSITE" id="PS51194"/>
    </source>
</evidence>
<dbReference type="GO" id="GO:0004386">
    <property type="term" value="F:helicase activity"/>
    <property type="evidence" value="ECO:0007669"/>
    <property type="project" value="UniProtKB-KW"/>
</dbReference>
<dbReference type="GO" id="GO:0003677">
    <property type="term" value="F:DNA binding"/>
    <property type="evidence" value="ECO:0007669"/>
    <property type="project" value="TreeGrafter"/>
</dbReference>
<evidence type="ECO:0000259" key="3">
    <source>
        <dbReference type="PROSITE" id="PS51192"/>
    </source>
</evidence>
<keyword evidence="5" id="KW-0347">Helicase</keyword>
<dbReference type="SMART" id="SM00490">
    <property type="entry name" value="HELICc"/>
    <property type="match status" value="1"/>
</dbReference>
<organism evidence="5 6">
    <name type="scientific">Methylobacterium radiodurans</name>
    <dbReference type="NCBI Taxonomy" id="2202828"/>
    <lineage>
        <taxon>Bacteria</taxon>
        <taxon>Pseudomonadati</taxon>
        <taxon>Pseudomonadota</taxon>
        <taxon>Alphaproteobacteria</taxon>
        <taxon>Hyphomicrobiales</taxon>
        <taxon>Methylobacteriaceae</taxon>
        <taxon>Methylobacterium</taxon>
    </lineage>
</organism>
<dbReference type="InterPro" id="IPR014001">
    <property type="entry name" value="Helicase_ATP-bd"/>
</dbReference>
<accession>A0A2U8VNG0</accession>
<keyword evidence="2" id="KW-0067">ATP-binding</keyword>
<dbReference type="EMBL" id="CP029551">
    <property type="protein sequence ID" value="AWN35090.1"/>
    <property type="molecule type" value="Genomic_DNA"/>
</dbReference>
<evidence type="ECO:0000256" key="2">
    <source>
        <dbReference type="ARBA" id="ARBA00022840"/>
    </source>
</evidence>
<sequence length="766" mass="82976">MISSTSVSDTRPRDAFDRLAPAVRSWIREQGWDGLRDIQTQATFAILDEDRDVLIAAATAAGKTEAAFLPVLTKVAGRAEPGLSVLYVSPLKALINDQHRRLDQLCERMEIPLVRWHGDAPASAKARMLKRPSGIALITPESIEALFIRKPAEARRLLGRLDAILIDELHAFLAGARGLHLASLLKRIDAIAGRRARRIGLSATIGDPEMAAAWLCPREPAQVLRLSSDATGMDLRLQIRGYLEPSRPAASDRRSSATDGELAPALAGITDHLFETLRGENNLVFGGSRQTVETVADQLRLKAERACAPNEFFPHHGNLSKELREELEVRLKDGSLPTTAVCTSTLELGIDIGSVRSVALIGAPRSLASLRQRLGRSGRRRGVPAILRVYVREAPVEKANSLRDVLRLDTVRSVAAIRLLGERFVEPPPASDPALATALLHQTLSIIAERGGARADTIFGLLGGSGPYASVTSADFVELLRGAAHERVGLIEQAPDGTLLLGERGEHLVQSREFYALFESEAEWRLLHGGRPLGTIPLGNVITVGGLVVFAGRRWSVEAVDERARVLQVAPHSGGTLPKFEGASVEPAHDRLVAEMRRVLKTDAAPPPYLDPHAAAFVTEGRDAYKRLGLNRMPLLDTGQDVHLMAWRGDIACGVLAAAFTSLGFQAEPNDVGVTLLKADSMSVRSGLARIARFETADLERLAAQVRDPRSAKLDAYVPEAILRRFWCRRHAAEVADVPRMAALLATHRVAGALPEASALIPDGYA</sequence>
<dbReference type="PANTHER" id="PTHR47962:SF5">
    <property type="entry name" value="ATP-DEPENDENT HELICASE LHR-RELATED"/>
    <property type="match status" value="1"/>
</dbReference>
<feature type="domain" description="Helicase C-terminal" evidence="4">
    <location>
        <begin position="268"/>
        <end position="421"/>
    </location>
</feature>
<dbReference type="CDD" id="cd17922">
    <property type="entry name" value="DEXHc_LHR-like"/>
    <property type="match status" value="1"/>
</dbReference>
<dbReference type="InterPro" id="IPR001650">
    <property type="entry name" value="Helicase_C-like"/>
</dbReference>
<gene>
    <name evidence="5" type="ORF">DK427_04470</name>
</gene>